<feature type="region of interest" description="Disordered" evidence="1">
    <location>
        <begin position="567"/>
        <end position="671"/>
    </location>
</feature>
<dbReference type="EMBL" id="GDIQ01085090">
    <property type="protein sequence ID" value="JAN09647.1"/>
    <property type="molecule type" value="Transcribed_RNA"/>
</dbReference>
<name>A0A0P5FWW0_9CRUS</name>
<evidence type="ECO:0000256" key="2">
    <source>
        <dbReference type="SAM" id="SignalP"/>
    </source>
</evidence>
<accession>A0A0P5FWW0</accession>
<dbReference type="AlphaFoldDB" id="A0A0P5FWW0"/>
<proteinExistence type="predicted"/>
<organism evidence="3">
    <name type="scientific">Daphnia magna</name>
    <dbReference type="NCBI Taxonomy" id="35525"/>
    <lineage>
        <taxon>Eukaryota</taxon>
        <taxon>Metazoa</taxon>
        <taxon>Ecdysozoa</taxon>
        <taxon>Arthropoda</taxon>
        <taxon>Crustacea</taxon>
        <taxon>Branchiopoda</taxon>
        <taxon>Diplostraca</taxon>
        <taxon>Cladocera</taxon>
        <taxon>Anomopoda</taxon>
        <taxon>Daphniidae</taxon>
        <taxon>Daphnia</taxon>
    </lineage>
</organism>
<dbReference type="PRINTS" id="PR01217">
    <property type="entry name" value="PRICHEXTENSN"/>
</dbReference>
<dbReference type="PANTHER" id="PTHR47771">
    <property type="entry name" value="LD27203P-RELATED"/>
    <property type="match status" value="1"/>
</dbReference>
<feature type="chain" id="PRO_5007422073" evidence="2">
    <location>
        <begin position="21"/>
        <end position="671"/>
    </location>
</feature>
<feature type="region of interest" description="Disordered" evidence="1">
    <location>
        <begin position="140"/>
        <end position="161"/>
    </location>
</feature>
<feature type="compositionally biased region" description="Basic and acidic residues" evidence="1">
    <location>
        <begin position="607"/>
        <end position="616"/>
    </location>
</feature>
<protein>
    <submittedName>
        <fullName evidence="3">Uncharacterized protein</fullName>
    </submittedName>
</protein>
<feature type="compositionally biased region" description="Polar residues" evidence="1">
    <location>
        <begin position="658"/>
        <end position="671"/>
    </location>
</feature>
<evidence type="ECO:0000313" key="3">
    <source>
        <dbReference type="EMBL" id="JAN09647.1"/>
    </source>
</evidence>
<dbReference type="PANTHER" id="PTHR47771:SF14">
    <property type="entry name" value="RH73259P"/>
    <property type="match status" value="1"/>
</dbReference>
<feature type="compositionally biased region" description="Acidic residues" evidence="1">
    <location>
        <begin position="636"/>
        <end position="648"/>
    </location>
</feature>
<reference evidence="3" key="1">
    <citation type="submission" date="2015-10" db="EMBL/GenBank/DDBJ databases">
        <title>EvidentialGene: Evidence-directed Construction of Complete mRNA Transcriptomes without Genomes.</title>
        <authorList>
            <person name="Gilbert D.G."/>
        </authorList>
    </citation>
    <scope>NUCLEOTIDE SEQUENCE</scope>
</reference>
<sequence length="671" mass="72200">MELARILLVLTALAVIGNEATPFRFPLRIPTSFSSWLPFTFNITKDNTDLGSITLNIKPRLGGDIQTTKIKREVPVGVKRFDEKIGRLNSKESRLFGPLTERWELGIPSGASLSAGSIASMAGLIWTLVAKNIKYKKEHGELGGKDQKDGGRTKETVHIAPPASSYGSYNVPSYGSDYSLPPHKKPEKGIDGFFKGYKGIKEMQAQAMKGLSRLVGLKDLNKVLHPGQKPKKLKIKKRPVQQQQYYDQPVYQSSYTPQEYLPQPQYDPSSVYAPPAYAAPSEYIPVPVYNPAPETVPVYAPPAYAAPSEYVPVPVYNPAPEPAPVYAPPVYAPEPAPVYAPPVYAPEPAPVYAPAPEPAPVYAPAPEPAPVYAPEPAPVYAPAPEPATVYAPAHEPAPVYAPEPAPVYAPEPAPVYAPAPAPAPVYAPAPAPAPTYAREQDPVYIPAPVYAPPTVDATAEMNVLATPPHEPPGQYSPTNSFPNTVPTFTPFLREILSQSNAQTWNETPHLAHQPDVSSLELEQPASDPASVPVALFHFSPTQTPPTFISIQTNGFLPIYPSPVDPLPFMPSANHEETAQWPKSAGDEPSFGVPPLSSPSSPLPSRSARIEDSEHLDPSLSVTEVSNSKVSGPLVDTEVDELTQSEAEDSLVPAEPWTTPASIVSDSSTSSM</sequence>
<feature type="compositionally biased region" description="Basic residues" evidence="1">
    <location>
        <begin position="228"/>
        <end position="239"/>
    </location>
</feature>
<feature type="compositionally biased region" description="Low complexity" evidence="1">
    <location>
        <begin position="593"/>
        <end position="604"/>
    </location>
</feature>
<evidence type="ECO:0000256" key="1">
    <source>
        <dbReference type="SAM" id="MobiDB-lite"/>
    </source>
</evidence>
<feature type="region of interest" description="Disordered" evidence="1">
    <location>
        <begin position="227"/>
        <end position="248"/>
    </location>
</feature>
<dbReference type="OrthoDB" id="6373239at2759"/>
<keyword evidence="2" id="KW-0732">Signal</keyword>
<feature type="compositionally biased region" description="Polar residues" evidence="1">
    <location>
        <begin position="619"/>
        <end position="629"/>
    </location>
</feature>
<feature type="compositionally biased region" description="Basic and acidic residues" evidence="1">
    <location>
        <begin position="140"/>
        <end position="157"/>
    </location>
</feature>
<feature type="signal peptide" evidence="2">
    <location>
        <begin position="1"/>
        <end position="20"/>
    </location>
</feature>